<dbReference type="EMBL" id="JARPYI010000001">
    <property type="protein sequence ID" value="MDT2598698.1"/>
    <property type="molecule type" value="Genomic_DNA"/>
</dbReference>
<dbReference type="Gene3D" id="2.60.40.4270">
    <property type="entry name" value="Listeria-Bacteroides repeat domain"/>
    <property type="match status" value="14"/>
</dbReference>
<dbReference type="InterPro" id="IPR032675">
    <property type="entry name" value="LRR_dom_sf"/>
</dbReference>
<evidence type="ECO:0000313" key="5">
    <source>
        <dbReference type="Proteomes" id="UP001252875"/>
    </source>
</evidence>
<keyword evidence="3" id="KW-0812">Transmembrane</keyword>
<name>A0ABU3EWJ4_9ENTE</name>
<feature type="region of interest" description="Disordered" evidence="2">
    <location>
        <begin position="58"/>
        <end position="143"/>
    </location>
</feature>
<proteinExistence type="predicted"/>
<dbReference type="RefSeq" id="WP_311821054.1">
    <property type="nucleotide sequence ID" value="NZ_JARPYF010000001.1"/>
</dbReference>
<protein>
    <submittedName>
        <fullName evidence="4">InlB B-repeat-containing protein</fullName>
    </submittedName>
</protein>
<dbReference type="InterPro" id="IPR011889">
    <property type="entry name" value="Liste_lipo_26"/>
</dbReference>
<keyword evidence="3" id="KW-0472">Membrane</keyword>
<sequence length="1923" mass="214369">MNKKRMGKHAERIQRFVYKKINKQLISVAGSVLIVLGSYAIVPVQVLATETATEEVAQAQPNSAALPTVASSELSSETPPTTANDEPAAQETPPSTTDDAKAQKETEPKSADETKKSDESDQQADTAKTRAQAQPLADTNSEGWEYENRGTYIEIIDYKGDLKDITVPAKIDGLPVEINLGTVLKEKMANTTGVTKTFKIESAGEGETPVKLVGTFEKLFYVNLGQDNETLTSVDFGNADCSEIQDMSYMFFNCSQLRDLNVTGWNTSQVQDMSYMFFRCVKLEILNLNNLDTSRVQDMTGMFFSCSQLKDLDVSGWNTSQVQNMDHMFNSCSQLKDINLSDWNTSQVQGMYWMFSSSNSLSTLTLSSDFEFKANTNLRGLPNATSRWVKDDFAEMYDSTDAFIAAHNDLTETATNHTYKIKALDNPTAEGWGFVDKGSYMEITSYNGDLTNITVPAKIYGKPVEINLGTVLKYKMTGSQQGVAKSFKIESASEGETPVKLVGTFEKLFCTNPGQPNKTLTSVDFGNADCSKIQDMSYMFGGCSQLQKLDVSGWNTSQVQDMSSMFDGCSQLQKLDVSGWNTSQVQDMSGMFFWCSQLKELNLSGWNTSQVQNMSSMFSSCSQLQDLNVTGWNTSKVENMSSMFSWCRQLKDLNLSGWNTSKVQDMSAMFTSCSQLQNLNLTGWNTSQVQNMKGMFDDCSQLEDLNLTGWDTSQVQDMRNMFSGCSELKNLNLSGWNTSQVQDMRQMFLSSNNLSTLTLSSDFKLKNMHDLHELRSPSGNTTYHWVKDDYEADYDSTDDFTTAHNNLTGASTNHVYTIQKKHKVSFDLNGGEGNIPASQKVFENQFAEKPDYAEKKGDLIFDGWTLNGEPFSFKTPITEPVELVASWRKARYTIKFDANGGEGTMSDQELSVDEALPLPANQFTRNGYDFGGWNKESDGGGDSYSDKEAVNNLSTTEGAQVKLYAQWNPITYTVTFDSKDGSQVSDKEYTIEKGIDSFETPTRTGYTFDGWYDGEDKVTTIGKGETGNRTLEAKWKLETYKVTFNSKGGTQVSNKEYTVEQGIDSFETPTREHYTFEGWYDGENKVEKIDKGETGNRDLSAKWTAKVYKVTFDSKNGSQVSDKEYTIEKGIEKFETPTRTGYTFEGWYDGEDKVTEIKDGETGNRTLEARWKLETYTVIFDSKNGSSISPKTYTIEQGIDTFETPIRLGYIFEGWYDGQTKVESIPNGETGNRSLEAKWKMETYTVTFDSNNGSAISPKTYTIEQGIDSFETPTRSGYTFEGWYDGEDKVTTIGKGETGNRTLIAKWTPVTYKVTFNSNGGTKVSDKEYTIEKGIASFETPTRTGYTFDGWYDGQTKVESIPNGETGNRSLEAKWKIEMYTVTFDSKNGSAVSPKTYTVEKGIASFETPTRTGYTFEGWYDGEDKVTTIGKGETGNRTLIAKWTPVTYKVTFNSNGGTKVSDKEYTIEKGIASFETPTRTGYSFEGWYDGQTKVETIPNGETGNRSLEAKWKIETYIVTFDSKNGSTISPKTYTIEQGIDSFETPTRAGYAFEGWYDGEDKVTEIKDGETGNRTLIAKWTPVTYKVTFDSAGGNAIDPMPYTIEETISTLPTPTRKGHKFMGWFEGENLVTEIPIGGTSDRTLTAKWEAITYTITFADEGLSPIMYTISDQSIPLPDGPERAGYRFLGWLVSEEKLNRSTQSTNSIVRSLAAGTIGNLRLTAQYEAIKYTVNFDSAGGSAIDPITFTTENSVTKLPEPARIGYRFLGWYDGETKVTELPKGTIGDKTLTAKWEKIKTTEVIEEILKEENQKNRNEQDYTEDSWKNYQEAKKAAEELLKETTPDPLKAEQVLAKLQAAIKGLTLKDATAPTPVGTTNIPVSKKVYPTAQAKQYPRTNMVTTIWPGFIGTGLVAAVVALIKKNKK</sequence>
<feature type="transmembrane region" description="Helical" evidence="3">
    <location>
        <begin position="1900"/>
        <end position="1918"/>
    </location>
</feature>
<dbReference type="InterPro" id="IPR042229">
    <property type="entry name" value="Listeria/Bacterioides_rpt_sf"/>
</dbReference>
<keyword evidence="3" id="KW-1133">Transmembrane helix</keyword>
<dbReference type="NCBIfam" id="TIGR02543">
    <property type="entry name" value="List_Bact_rpt"/>
    <property type="match status" value="12"/>
</dbReference>
<dbReference type="Gene3D" id="3.80.10.10">
    <property type="entry name" value="Ribonuclease Inhibitor"/>
    <property type="match status" value="3"/>
</dbReference>
<evidence type="ECO:0000256" key="2">
    <source>
        <dbReference type="SAM" id="MobiDB-lite"/>
    </source>
</evidence>
<reference evidence="4 5" key="1">
    <citation type="submission" date="2023-03" db="EMBL/GenBank/DDBJ databases">
        <authorList>
            <person name="Shen W."/>
            <person name="Cai J."/>
        </authorList>
    </citation>
    <scope>NUCLEOTIDE SEQUENCE [LARGE SCALE GENOMIC DNA]</scope>
    <source>
        <strain evidence="4 5">D6-4</strain>
    </source>
</reference>
<evidence type="ECO:0000313" key="4">
    <source>
        <dbReference type="EMBL" id="MDT2598698.1"/>
    </source>
</evidence>
<dbReference type="Gene3D" id="1.20.1270.90">
    <property type="entry name" value="AF1782-like"/>
    <property type="match status" value="1"/>
</dbReference>
<feature type="compositionally biased region" description="Basic and acidic residues" evidence="2">
    <location>
        <begin position="98"/>
        <end position="119"/>
    </location>
</feature>
<dbReference type="NCBIfam" id="TIGR02167">
    <property type="entry name" value="Liste_lipo_26"/>
    <property type="match status" value="12"/>
</dbReference>
<accession>A0ABU3EWJ4</accession>
<dbReference type="SUPFAM" id="SSF52058">
    <property type="entry name" value="L domain-like"/>
    <property type="match status" value="2"/>
</dbReference>
<organism evidence="4 5">
    <name type="scientific">Enterococcus hulanensis</name>
    <dbReference type="NCBI Taxonomy" id="2559929"/>
    <lineage>
        <taxon>Bacteria</taxon>
        <taxon>Bacillati</taxon>
        <taxon>Bacillota</taxon>
        <taxon>Bacilli</taxon>
        <taxon>Lactobacillales</taxon>
        <taxon>Enterococcaceae</taxon>
        <taxon>Enterococcus</taxon>
    </lineage>
</organism>
<gene>
    <name evidence="4" type="ORF">P7D85_02870</name>
</gene>
<dbReference type="Pfam" id="PF03382">
    <property type="entry name" value="DUF285"/>
    <property type="match status" value="2"/>
</dbReference>
<dbReference type="InterPro" id="IPR005046">
    <property type="entry name" value="DUF285"/>
</dbReference>
<keyword evidence="5" id="KW-1185">Reference proteome</keyword>
<comment type="subcellular location">
    <subcellularLocation>
        <location evidence="1">Cell envelope</location>
    </subcellularLocation>
</comment>
<dbReference type="InterPro" id="IPR013378">
    <property type="entry name" value="InlB-like_B-rpt"/>
</dbReference>
<dbReference type="Proteomes" id="UP001252875">
    <property type="component" value="Unassembled WGS sequence"/>
</dbReference>
<comment type="caution">
    <text evidence="4">The sequence shown here is derived from an EMBL/GenBank/DDBJ whole genome shotgun (WGS) entry which is preliminary data.</text>
</comment>
<evidence type="ECO:0000256" key="3">
    <source>
        <dbReference type="SAM" id="Phobius"/>
    </source>
</evidence>
<evidence type="ECO:0000256" key="1">
    <source>
        <dbReference type="ARBA" id="ARBA00004196"/>
    </source>
</evidence>
<feature type="compositionally biased region" description="Polar residues" evidence="2">
    <location>
        <begin position="123"/>
        <end position="142"/>
    </location>
</feature>
<dbReference type="PANTHER" id="PTHR13318">
    <property type="entry name" value="PARTNER OF PAIRED, ISOFORM B-RELATED"/>
    <property type="match status" value="1"/>
</dbReference>
<dbReference type="Pfam" id="PF09479">
    <property type="entry name" value="Flg_new"/>
    <property type="match status" value="14"/>
</dbReference>
<feature type="compositionally biased region" description="Low complexity" evidence="2">
    <location>
        <begin position="71"/>
        <end position="82"/>
    </location>
</feature>